<keyword evidence="4" id="KW-1185">Reference proteome</keyword>
<organism evidence="3 4">
    <name type="scientific">Zea mays</name>
    <name type="common">Maize</name>
    <dbReference type="NCBI Taxonomy" id="4577"/>
    <lineage>
        <taxon>Eukaryota</taxon>
        <taxon>Viridiplantae</taxon>
        <taxon>Streptophyta</taxon>
        <taxon>Embryophyta</taxon>
        <taxon>Tracheophyta</taxon>
        <taxon>Spermatophyta</taxon>
        <taxon>Magnoliopsida</taxon>
        <taxon>Liliopsida</taxon>
        <taxon>Poales</taxon>
        <taxon>Poaceae</taxon>
        <taxon>PACMAD clade</taxon>
        <taxon>Panicoideae</taxon>
        <taxon>Andropogonodae</taxon>
        <taxon>Andropogoneae</taxon>
        <taxon>Tripsacinae</taxon>
        <taxon>Zea</taxon>
    </lineage>
</organism>
<evidence type="ECO:0007829" key="5">
    <source>
        <dbReference type="PeptideAtlas" id="A0A804UBR1"/>
    </source>
</evidence>
<dbReference type="GO" id="GO:0016787">
    <property type="term" value="F:hydrolase activity"/>
    <property type="evidence" value="ECO:0007669"/>
    <property type="project" value="InterPro"/>
</dbReference>
<dbReference type="Pfam" id="PF07859">
    <property type="entry name" value="Abhydrolase_3"/>
    <property type="match status" value="1"/>
</dbReference>
<dbReference type="FunCoup" id="A0A804UBR1">
    <property type="interactions" value="230"/>
</dbReference>
<evidence type="ECO:0000259" key="2">
    <source>
        <dbReference type="Pfam" id="PF07859"/>
    </source>
</evidence>
<feature type="compositionally biased region" description="Basic and acidic residues" evidence="1">
    <location>
        <begin position="33"/>
        <end position="46"/>
    </location>
</feature>
<dbReference type="Gramene" id="Zm00001eb287940_T001">
    <property type="protein sequence ID" value="Zm00001eb287940_P001"/>
    <property type="gene ID" value="Zm00001eb287940"/>
</dbReference>
<dbReference type="Proteomes" id="UP000007305">
    <property type="component" value="Chromosome 6"/>
</dbReference>
<dbReference type="AlphaFoldDB" id="A0A804UBR1"/>
<dbReference type="InterPro" id="IPR050466">
    <property type="entry name" value="Carboxylest/Gibb_receptor"/>
</dbReference>
<sequence length="437" mass="47770">MQHKPHGTQPPPARRRVALLLFSRGRLFRRHDGRQELTRNSDRDRPTMSGKARRTHTTTHELRRPFSPVHITVSAATPMATANVQQQPQPQVVAAVGRKVVDEVSGWLRVLEDGSVDRTWTGPREALPLMEPVAPYAVPRDGHTLHDLPGEPNLRVYLPEANVEAGGARLPVILQLHGGGFCISHPSWLMYHHFYARLACAVPAVVVAVELPLAPERRLPAHIDAGVAALRRLRSVALAEDDGALDDPAAALLREAADVSRVFLVGDSSGGNLVHLVAARVAREADAGSWAPLRVAGGVPIHPGFVRATRSRSELETKADSVFFTLDMLDKFLALALPEGATKDHPFTCPMGPQAPPLESVHLPPLLVSVAENDLIRDTNLEYCNALRAAGKEVEVLINHGMSHSFYLNKYAVDMDSTTGERARELIDAIKSFISRH</sequence>
<proteinExistence type="evidence at protein level"/>
<keyword evidence="5" id="KW-1267">Proteomics identification</keyword>
<dbReference type="InterPro" id="IPR013094">
    <property type="entry name" value="AB_hydrolase_3"/>
</dbReference>
<dbReference type="PANTHER" id="PTHR23024:SF135">
    <property type="entry name" value="CELL DEATH ASSOCIATED PROTEIN"/>
    <property type="match status" value="1"/>
</dbReference>
<feature type="region of interest" description="Disordered" evidence="1">
    <location>
        <begin position="30"/>
        <end position="60"/>
    </location>
</feature>
<evidence type="ECO:0000313" key="4">
    <source>
        <dbReference type="Proteomes" id="UP000007305"/>
    </source>
</evidence>
<protein>
    <recommendedName>
        <fullName evidence="2">Alpha/beta hydrolase fold-3 domain-containing protein</fullName>
    </recommendedName>
</protein>
<name>A0A804UBR1_MAIZE</name>
<evidence type="ECO:0000313" key="3">
    <source>
        <dbReference type="EnsemblPlants" id="Zm00001eb287940_P001"/>
    </source>
</evidence>
<reference evidence="3" key="2">
    <citation type="submission" date="2019-07" db="EMBL/GenBank/DDBJ databases">
        <authorList>
            <person name="Seetharam A."/>
            <person name="Woodhouse M."/>
            <person name="Cannon E."/>
        </authorList>
    </citation>
    <scope>NUCLEOTIDE SEQUENCE [LARGE SCALE GENOMIC DNA]</scope>
    <source>
        <strain evidence="3">cv. B73</strain>
    </source>
</reference>
<evidence type="ECO:0000256" key="1">
    <source>
        <dbReference type="SAM" id="MobiDB-lite"/>
    </source>
</evidence>
<dbReference type="PANTHER" id="PTHR23024">
    <property type="entry name" value="ARYLACETAMIDE DEACETYLASE"/>
    <property type="match status" value="1"/>
</dbReference>
<dbReference type="InterPro" id="IPR029058">
    <property type="entry name" value="AB_hydrolase_fold"/>
</dbReference>
<reference evidence="3" key="3">
    <citation type="submission" date="2021-05" db="UniProtKB">
        <authorList>
            <consortium name="EnsemblPlants"/>
        </authorList>
    </citation>
    <scope>IDENTIFICATION</scope>
    <source>
        <strain evidence="3">cv. B73</strain>
    </source>
</reference>
<dbReference type="Gene3D" id="3.40.50.1820">
    <property type="entry name" value="alpha/beta hydrolase"/>
    <property type="match status" value="1"/>
</dbReference>
<dbReference type="InParanoid" id="A0A804UBR1"/>
<reference evidence="4" key="1">
    <citation type="journal article" date="2009" name="Science">
        <title>The B73 maize genome: complexity, diversity, and dynamics.</title>
        <authorList>
            <person name="Schnable P.S."/>
            <person name="Ware D."/>
            <person name="Fulton R.S."/>
            <person name="Stein J.C."/>
            <person name="Wei F."/>
            <person name="Pasternak S."/>
            <person name="Liang C."/>
            <person name="Zhang J."/>
            <person name="Fulton L."/>
            <person name="Graves T.A."/>
            <person name="Minx P."/>
            <person name="Reily A.D."/>
            <person name="Courtney L."/>
            <person name="Kruchowski S.S."/>
            <person name="Tomlinson C."/>
            <person name="Strong C."/>
            <person name="Delehaunty K."/>
            <person name="Fronick C."/>
            <person name="Courtney B."/>
            <person name="Rock S.M."/>
            <person name="Belter E."/>
            <person name="Du F."/>
            <person name="Kim K."/>
            <person name="Abbott R.M."/>
            <person name="Cotton M."/>
            <person name="Levy A."/>
            <person name="Marchetto P."/>
            <person name="Ochoa K."/>
            <person name="Jackson S.M."/>
            <person name="Gillam B."/>
            <person name="Chen W."/>
            <person name="Yan L."/>
            <person name="Higginbotham J."/>
            <person name="Cardenas M."/>
            <person name="Waligorski J."/>
            <person name="Applebaum E."/>
            <person name="Phelps L."/>
            <person name="Falcone J."/>
            <person name="Kanchi K."/>
            <person name="Thane T."/>
            <person name="Scimone A."/>
            <person name="Thane N."/>
            <person name="Henke J."/>
            <person name="Wang T."/>
            <person name="Ruppert J."/>
            <person name="Shah N."/>
            <person name="Rotter K."/>
            <person name="Hodges J."/>
            <person name="Ingenthron E."/>
            <person name="Cordes M."/>
            <person name="Kohlberg S."/>
            <person name="Sgro J."/>
            <person name="Delgado B."/>
            <person name="Mead K."/>
            <person name="Chinwalla A."/>
            <person name="Leonard S."/>
            <person name="Crouse K."/>
            <person name="Collura K."/>
            <person name="Kudrna D."/>
            <person name="Currie J."/>
            <person name="He R."/>
            <person name="Angelova A."/>
            <person name="Rajasekar S."/>
            <person name="Mueller T."/>
            <person name="Lomeli R."/>
            <person name="Scara G."/>
            <person name="Ko A."/>
            <person name="Delaney K."/>
            <person name="Wissotski M."/>
            <person name="Lopez G."/>
            <person name="Campos D."/>
            <person name="Braidotti M."/>
            <person name="Ashley E."/>
            <person name="Golser W."/>
            <person name="Kim H."/>
            <person name="Lee S."/>
            <person name="Lin J."/>
            <person name="Dujmic Z."/>
            <person name="Kim W."/>
            <person name="Talag J."/>
            <person name="Zuccolo A."/>
            <person name="Fan C."/>
            <person name="Sebastian A."/>
            <person name="Kramer M."/>
            <person name="Spiegel L."/>
            <person name="Nascimento L."/>
            <person name="Zutavern T."/>
            <person name="Miller B."/>
            <person name="Ambroise C."/>
            <person name="Muller S."/>
            <person name="Spooner W."/>
            <person name="Narechania A."/>
            <person name="Ren L."/>
            <person name="Wei S."/>
            <person name="Kumari S."/>
            <person name="Faga B."/>
            <person name="Levy M.J."/>
            <person name="McMahan L."/>
            <person name="Van Buren P."/>
            <person name="Vaughn M.W."/>
            <person name="Ying K."/>
            <person name="Yeh C.-T."/>
            <person name="Emrich S.J."/>
            <person name="Jia Y."/>
            <person name="Kalyanaraman A."/>
            <person name="Hsia A.-P."/>
            <person name="Barbazuk W.B."/>
            <person name="Baucom R.S."/>
            <person name="Brutnell T.P."/>
            <person name="Carpita N.C."/>
            <person name="Chaparro C."/>
            <person name="Chia J.-M."/>
            <person name="Deragon J.-M."/>
            <person name="Estill J.C."/>
            <person name="Fu Y."/>
            <person name="Jeddeloh J.A."/>
            <person name="Han Y."/>
            <person name="Lee H."/>
            <person name="Li P."/>
            <person name="Lisch D.R."/>
            <person name="Liu S."/>
            <person name="Liu Z."/>
            <person name="Nagel D.H."/>
            <person name="McCann M.C."/>
            <person name="SanMiguel P."/>
            <person name="Myers A.M."/>
            <person name="Nettleton D."/>
            <person name="Nguyen J."/>
            <person name="Penning B.W."/>
            <person name="Ponnala L."/>
            <person name="Schneider K.L."/>
            <person name="Schwartz D.C."/>
            <person name="Sharma A."/>
            <person name="Soderlund C."/>
            <person name="Springer N.M."/>
            <person name="Sun Q."/>
            <person name="Wang H."/>
            <person name="Waterman M."/>
            <person name="Westerman R."/>
            <person name="Wolfgruber T.K."/>
            <person name="Yang L."/>
            <person name="Yu Y."/>
            <person name="Zhang L."/>
            <person name="Zhou S."/>
            <person name="Zhu Q."/>
            <person name="Bennetzen J.L."/>
            <person name="Dawe R.K."/>
            <person name="Jiang J."/>
            <person name="Jiang N."/>
            <person name="Presting G.G."/>
            <person name="Wessler S.R."/>
            <person name="Aluru S."/>
            <person name="Martienssen R.A."/>
            <person name="Clifton S.W."/>
            <person name="McCombie W.R."/>
            <person name="Wing R.A."/>
            <person name="Wilson R.K."/>
        </authorList>
    </citation>
    <scope>NUCLEOTIDE SEQUENCE [LARGE SCALE GENOMIC DNA]</scope>
    <source>
        <strain evidence="4">cv. B73</strain>
    </source>
</reference>
<feature type="domain" description="Alpha/beta hydrolase fold-3" evidence="2">
    <location>
        <begin position="173"/>
        <end position="407"/>
    </location>
</feature>
<dbReference type="SUPFAM" id="SSF53474">
    <property type="entry name" value="alpha/beta-Hydrolases"/>
    <property type="match status" value="1"/>
</dbReference>
<dbReference type="EnsemblPlants" id="Zm00001eb287940_T001">
    <property type="protein sequence ID" value="Zm00001eb287940_P001"/>
    <property type="gene ID" value="Zm00001eb287940"/>
</dbReference>
<accession>A0A804UBR1</accession>